<dbReference type="GO" id="GO:0008270">
    <property type="term" value="F:zinc ion binding"/>
    <property type="evidence" value="ECO:0007669"/>
    <property type="project" value="InterPro"/>
</dbReference>
<organism evidence="3">
    <name type="scientific">marine sediment metagenome</name>
    <dbReference type="NCBI Taxonomy" id="412755"/>
    <lineage>
        <taxon>unclassified sequences</taxon>
        <taxon>metagenomes</taxon>
        <taxon>ecological metagenomes</taxon>
    </lineage>
</organism>
<proteinExistence type="predicted"/>
<reference evidence="3" key="1">
    <citation type="journal article" date="2015" name="Nature">
        <title>Complex archaea that bridge the gap between prokaryotes and eukaryotes.</title>
        <authorList>
            <person name="Spang A."/>
            <person name="Saw J.H."/>
            <person name="Jorgensen S.L."/>
            <person name="Zaremba-Niedzwiedzka K."/>
            <person name="Martijn J."/>
            <person name="Lind A.E."/>
            <person name="van Eijk R."/>
            <person name="Schleper C."/>
            <person name="Guy L."/>
            <person name="Ettema T.J."/>
        </authorList>
    </citation>
    <scope>NUCLEOTIDE SEQUENCE</scope>
</reference>
<dbReference type="CDD" id="cd00085">
    <property type="entry name" value="HNHc"/>
    <property type="match status" value="1"/>
</dbReference>
<dbReference type="GO" id="GO:0003676">
    <property type="term" value="F:nucleic acid binding"/>
    <property type="evidence" value="ECO:0007669"/>
    <property type="project" value="InterPro"/>
</dbReference>
<dbReference type="InterPro" id="IPR002711">
    <property type="entry name" value="HNH"/>
</dbReference>
<comment type="caution">
    <text evidence="3">The sequence shown here is derived from an EMBL/GenBank/DDBJ whole genome shotgun (WGS) entry which is preliminary data.</text>
</comment>
<gene>
    <name evidence="3" type="ORF">LCGC14_2301710</name>
</gene>
<feature type="domain" description="HNH nuclease" evidence="2">
    <location>
        <begin position="52"/>
        <end position="105"/>
    </location>
</feature>
<evidence type="ECO:0000256" key="1">
    <source>
        <dbReference type="SAM" id="MobiDB-lite"/>
    </source>
</evidence>
<protein>
    <recommendedName>
        <fullName evidence="2">HNH nuclease domain-containing protein</fullName>
    </recommendedName>
</protein>
<dbReference type="SMART" id="SM00507">
    <property type="entry name" value="HNHc"/>
    <property type="match status" value="1"/>
</dbReference>
<dbReference type="EMBL" id="LAZR01032462">
    <property type="protein sequence ID" value="KKL50812.1"/>
    <property type="molecule type" value="Genomic_DNA"/>
</dbReference>
<name>A0A0F9FI96_9ZZZZ</name>
<accession>A0A0F9FI96</accession>
<sequence>MPRRPLHPCRQQGCPALVEQRYCDRHRKEADATDRDRRGSAASRGYDKDHRRWREAVLARDPACVECLEHGNVTPAVVADHIIPLSEGGTWHLENGQGLCIPCHNRKTMRERRERGKLGARGSCKPMIHNKIPPGAKNSS</sequence>
<dbReference type="AlphaFoldDB" id="A0A0F9FI96"/>
<evidence type="ECO:0000313" key="3">
    <source>
        <dbReference type="EMBL" id="KKL50812.1"/>
    </source>
</evidence>
<dbReference type="GO" id="GO:0004519">
    <property type="term" value="F:endonuclease activity"/>
    <property type="evidence" value="ECO:0007669"/>
    <property type="project" value="InterPro"/>
</dbReference>
<dbReference type="Gene3D" id="1.10.30.50">
    <property type="match status" value="1"/>
</dbReference>
<feature type="region of interest" description="Disordered" evidence="1">
    <location>
        <begin position="28"/>
        <end position="50"/>
    </location>
</feature>
<dbReference type="Pfam" id="PF01844">
    <property type="entry name" value="HNH"/>
    <property type="match status" value="1"/>
</dbReference>
<feature type="non-terminal residue" evidence="3">
    <location>
        <position position="140"/>
    </location>
</feature>
<dbReference type="InterPro" id="IPR003615">
    <property type="entry name" value="HNH_nuc"/>
</dbReference>
<evidence type="ECO:0000259" key="2">
    <source>
        <dbReference type="SMART" id="SM00507"/>
    </source>
</evidence>
<feature type="region of interest" description="Disordered" evidence="1">
    <location>
        <begin position="114"/>
        <end position="140"/>
    </location>
</feature>